<name>A0A1F6VIW5_9PROT</name>
<accession>A0A1F6VIW5</accession>
<dbReference type="InterPro" id="IPR010753">
    <property type="entry name" value="DUF1330"/>
</dbReference>
<reference evidence="2 3" key="1">
    <citation type="journal article" date="2016" name="Nat. Commun.">
        <title>Thousands of microbial genomes shed light on interconnected biogeochemical processes in an aquifer system.</title>
        <authorList>
            <person name="Anantharaman K."/>
            <person name="Brown C.T."/>
            <person name="Hug L.A."/>
            <person name="Sharon I."/>
            <person name="Castelle C.J."/>
            <person name="Probst A.J."/>
            <person name="Thomas B.C."/>
            <person name="Singh A."/>
            <person name="Wilkins M.J."/>
            <person name="Karaoz U."/>
            <person name="Brodie E.L."/>
            <person name="Williams K.H."/>
            <person name="Hubbard S.S."/>
            <person name="Banfield J.F."/>
        </authorList>
    </citation>
    <scope>NUCLEOTIDE SEQUENCE [LARGE SCALE GENOMIC DNA]</scope>
</reference>
<dbReference type="PANTHER" id="PTHR41521">
    <property type="match status" value="1"/>
</dbReference>
<protein>
    <recommendedName>
        <fullName evidence="1">DUF1330 domain-containing protein</fullName>
    </recommendedName>
</protein>
<dbReference type="InterPro" id="IPR011008">
    <property type="entry name" value="Dimeric_a/b-barrel"/>
</dbReference>
<gene>
    <name evidence="2" type="ORF">A2W18_02960</name>
</gene>
<dbReference type="Pfam" id="PF07045">
    <property type="entry name" value="DUF1330"/>
    <property type="match status" value="1"/>
</dbReference>
<dbReference type="PANTHER" id="PTHR41521:SF4">
    <property type="entry name" value="BLR0684 PROTEIN"/>
    <property type="match status" value="1"/>
</dbReference>
<sequence length="99" mass="11385">MAVYALAQLTMKNRAAYDRDQARFMEVFRRYRGQLLAADEAPTVLVGKWPMDKLVLISFPDEQTFREWHESPANRDISKDRKAGAEAVVLSVRGISREQ</sequence>
<comment type="caution">
    <text evidence="2">The sequence shown here is derived from an EMBL/GenBank/DDBJ whole genome shotgun (WGS) entry which is preliminary data.</text>
</comment>
<evidence type="ECO:0000259" key="1">
    <source>
        <dbReference type="Pfam" id="PF07045"/>
    </source>
</evidence>
<proteinExistence type="predicted"/>
<dbReference type="Proteomes" id="UP000179076">
    <property type="component" value="Unassembled WGS sequence"/>
</dbReference>
<evidence type="ECO:0000313" key="3">
    <source>
        <dbReference type="Proteomes" id="UP000179076"/>
    </source>
</evidence>
<dbReference type="SUPFAM" id="SSF54909">
    <property type="entry name" value="Dimeric alpha+beta barrel"/>
    <property type="match status" value="1"/>
</dbReference>
<dbReference type="EMBL" id="MFSP01000017">
    <property type="protein sequence ID" value="OGI69597.1"/>
    <property type="molecule type" value="Genomic_DNA"/>
</dbReference>
<organism evidence="2 3">
    <name type="scientific">Candidatus Muproteobacteria bacterium RBG_16_60_9</name>
    <dbReference type="NCBI Taxonomy" id="1817755"/>
    <lineage>
        <taxon>Bacteria</taxon>
        <taxon>Pseudomonadati</taxon>
        <taxon>Pseudomonadota</taxon>
        <taxon>Candidatus Muproteobacteria</taxon>
    </lineage>
</organism>
<dbReference type="AlphaFoldDB" id="A0A1F6VIW5"/>
<feature type="domain" description="DUF1330" evidence="1">
    <location>
        <begin position="3"/>
        <end position="94"/>
    </location>
</feature>
<evidence type="ECO:0000313" key="2">
    <source>
        <dbReference type="EMBL" id="OGI69597.1"/>
    </source>
</evidence>
<dbReference type="Gene3D" id="3.30.70.100">
    <property type="match status" value="1"/>
</dbReference>